<dbReference type="GO" id="GO:0006357">
    <property type="term" value="P:regulation of transcription by RNA polymerase II"/>
    <property type="evidence" value="ECO:0007669"/>
    <property type="project" value="TreeGrafter"/>
</dbReference>
<dbReference type="SMART" id="SM00614">
    <property type="entry name" value="ZnF_BED"/>
    <property type="match status" value="1"/>
</dbReference>
<name>A0AAV5KFX4_9ROSI</name>
<dbReference type="GO" id="GO:1990837">
    <property type="term" value="F:sequence-specific double-stranded DNA binding"/>
    <property type="evidence" value="ECO:0007669"/>
    <property type="project" value="TreeGrafter"/>
</dbReference>
<dbReference type="AlphaFoldDB" id="A0AAV5KFX4"/>
<dbReference type="InterPro" id="IPR053031">
    <property type="entry name" value="Cuticle_assoc_protein"/>
</dbReference>
<dbReference type="InterPro" id="IPR036236">
    <property type="entry name" value="Znf_C2H2_sf"/>
</dbReference>
<feature type="region of interest" description="Disordered" evidence="1">
    <location>
        <begin position="91"/>
        <end position="127"/>
    </location>
</feature>
<feature type="compositionally biased region" description="Basic and acidic residues" evidence="1">
    <location>
        <begin position="101"/>
        <end position="112"/>
    </location>
</feature>
<reference evidence="2 3" key="1">
    <citation type="journal article" date="2021" name="Commun. Biol.">
        <title>The genome of Shorea leprosula (Dipterocarpaceae) highlights the ecological relevance of drought in aseasonal tropical rainforests.</title>
        <authorList>
            <person name="Ng K.K.S."/>
            <person name="Kobayashi M.J."/>
            <person name="Fawcett J.A."/>
            <person name="Hatakeyama M."/>
            <person name="Paape T."/>
            <person name="Ng C.H."/>
            <person name="Ang C.C."/>
            <person name="Tnah L.H."/>
            <person name="Lee C.T."/>
            <person name="Nishiyama T."/>
            <person name="Sese J."/>
            <person name="O'Brien M.J."/>
            <person name="Copetti D."/>
            <person name="Mohd Noor M.I."/>
            <person name="Ong R.C."/>
            <person name="Putra M."/>
            <person name="Sireger I.Z."/>
            <person name="Indrioko S."/>
            <person name="Kosugi Y."/>
            <person name="Izuno A."/>
            <person name="Isagi Y."/>
            <person name="Lee S.L."/>
            <person name="Shimizu K.K."/>
        </authorList>
    </citation>
    <scope>NUCLEOTIDE SEQUENCE [LARGE SCALE GENOMIC DNA]</scope>
    <source>
        <strain evidence="2">214</strain>
    </source>
</reference>
<organism evidence="2 3">
    <name type="scientific">Rubroshorea leprosula</name>
    <dbReference type="NCBI Taxonomy" id="152421"/>
    <lineage>
        <taxon>Eukaryota</taxon>
        <taxon>Viridiplantae</taxon>
        <taxon>Streptophyta</taxon>
        <taxon>Embryophyta</taxon>
        <taxon>Tracheophyta</taxon>
        <taxon>Spermatophyta</taxon>
        <taxon>Magnoliopsida</taxon>
        <taxon>eudicotyledons</taxon>
        <taxon>Gunneridae</taxon>
        <taxon>Pentapetalae</taxon>
        <taxon>rosids</taxon>
        <taxon>malvids</taxon>
        <taxon>Malvales</taxon>
        <taxon>Dipterocarpaceae</taxon>
        <taxon>Rubroshorea</taxon>
    </lineage>
</organism>
<feature type="region of interest" description="Disordered" evidence="1">
    <location>
        <begin position="16"/>
        <end position="55"/>
    </location>
</feature>
<sequence length="532" mass="57519">MKILVSMKLDTPNCKAKHNIPRETSSNVCHSDSSSNNSSFSSNSFGNSSSNNNSSNSNFGRAALTVAPTVTALVVVLQTYNMLGENEGRRGWQFPSIPVEPRGDPRHGDGARRNIPPRGARMRGIFSPHSPSLTLGLGRTIKLSSLTSRSTFLSHSCCYRSITDLLLELLQICCWSCYRSAPRAVTDLLLELLSKLLVTACRSARIPSLLAACAGLHLCLLHCARLPFCLLHCAELPLCLLRVSDSLSPCCTMPDFLSACLLPMPGSLSACCTVPNSLSACCPVSNSFSACYPMPDSLSACCPVSNCLSIIKGCDKCLTHKSRVVIQIPNESSGNFMASLGPLTTPTPTSSFAMPPIVIEEEEGVNENEKVGHKRALTSKAWESFKRQKVNGTWKAICIYCSKMLGGETKNGTKHLHDHLKACPLKCTTDIRGGNFPQSLWGPAGIPVTGRCRDGGHFLIPQPLTHSWSWSDNQALKSHLTFNLPLPFLLLQICCWSCYKYAAGAVTDTLLELLSKLLAAACRSAGIHLADC</sequence>
<accession>A0AAV5KFX4</accession>
<evidence type="ECO:0000313" key="2">
    <source>
        <dbReference type="EMBL" id="GKV23508.1"/>
    </source>
</evidence>
<dbReference type="PANTHER" id="PTHR34396">
    <property type="entry name" value="OS03G0264950 PROTEIN-RELATED"/>
    <property type="match status" value="1"/>
</dbReference>
<feature type="compositionally biased region" description="Low complexity" evidence="1">
    <location>
        <begin position="25"/>
        <end position="55"/>
    </location>
</feature>
<dbReference type="EMBL" id="BPVZ01000063">
    <property type="protein sequence ID" value="GKV23508.1"/>
    <property type="molecule type" value="Genomic_DNA"/>
</dbReference>
<dbReference type="GO" id="GO:0005634">
    <property type="term" value="C:nucleus"/>
    <property type="evidence" value="ECO:0007669"/>
    <property type="project" value="TreeGrafter"/>
</dbReference>
<evidence type="ECO:0000313" key="3">
    <source>
        <dbReference type="Proteomes" id="UP001054252"/>
    </source>
</evidence>
<dbReference type="SUPFAM" id="SSF57667">
    <property type="entry name" value="beta-beta-alpha zinc fingers"/>
    <property type="match status" value="1"/>
</dbReference>
<dbReference type="PANTHER" id="PTHR34396:SF25">
    <property type="entry name" value="BOUNDARY ELEMENT ASSOCIATED FACTOR"/>
    <property type="match status" value="1"/>
</dbReference>
<dbReference type="Proteomes" id="UP001054252">
    <property type="component" value="Unassembled WGS sequence"/>
</dbReference>
<evidence type="ECO:0008006" key="4">
    <source>
        <dbReference type="Google" id="ProtNLM"/>
    </source>
</evidence>
<evidence type="ECO:0000256" key="1">
    <source>
        <dbReference type="SAM" id="MobiDB-lite"/>
    </source>
</evidence>
<proteinExistence type="predicted"/>
<gene>
    <name evidence="2" type="ORF">SLEP1_g33221</name>
</gene>
<keyword evidence="3" id="KW-1185">Reference proteome</keyword>
<comment type="caution">
    <text evidence="2">The sequence shown here is derived from an EMBL/GenBank/DDBJ whole genome shotgun (WGS) entry which is preliminary data.</text>
</comment>
<protein>
    <recommendedName>
        <fullName evidence="4">BED-type domain-containing protein</fullName>
    </recommendedName>
</protein>